<evidence type="ECO:0000313" key="1">
    <source>
        <dbReference type="EMBL" id="GAH39412.1"/>
    </source>
</evidence>
<dbReference type="AlphaFoldDB" id="X1F3A2"/>
<proteinExistence type="predicted"/>
<accession>X1F3A2</accession>
<dbReference type="EMBL" id="BARU01006966">
    <property type="protein sequence ID" value="GAH39412.1"/>
    <property type="molecule type" value="Genomic_DNA"/>
</dbReference>
<protein>
    <submittedName>
        <fullName evidence="1">Uncharacterized protein</fullName>
    </submittedName>
</protein>
<gene>
    <name evidence="1" type="ORF">S03H2_13732</name>
</gene>
<organism evidence="1">
    <name type="scientific">marine sediment metagenome</name>
    <dbReference type="NCBI Taxonomy" id="412755"/>
    <lineage>
        <taxon>unclassified sequences</taxon>
        <taxon>metagenomes</taxon>
        <taxon>ecological metagenomes</taxon>
    </lineage>
</organism>
<name>X1F3A2_9ZZZZ</name>
<comment type="caution">
    <text evidence="1">The sequence shown here is derived from an EMBL/GenBank/DDBJ whole genome shotgun (WGS) entry which is preliminary data.</text>
</comment>
<reference evidence="1" key="1">
    <citation type="journal article" date="2014" name="Front. Microbiol.">
        <title>High frequency of phylogenetically diverse reductive dehalogenase-homologous genes in deep subseafloor sedimentary metagenomes.</title>
        <authorList>
            <person name="Kawai M."/>
            <person name="Futagami T."/>
            <person name="Toyoda A."/>
            <person name="Takaki Y."/>
            <person name="Nishi S."/>
            <person name="Hori S."/>
            <person name="Arai W."/>
            <person name="Tsubouchi T."/>
            <person name="Morono Y."/>
            <person name="Uchiyama I."/>
            <person name="Ito T."/>
            <person name="Fujiyama A."/>
            <person name="Inagaki F."/>
            <person name="Takami H."/>
        </authorList>
    </citation>
    <scope>NUCLEOTIDE SEQUENCE</scope>
    <source>
        <strain evidence="1">Expedition CK06-06</strain>
    </source>
</reference>
<feature type="non-terminal residue" evidence="1">
    <location>
        <position position="41"/>
    </location>
</feature>
<sequence length="41" mass="4915">MLFIFSAWAYAQGIDELLYVNKRLGFTFSVPSYDWEIYIDM</sequence>